<dbReference type="Pfam" id="PF14393">
    <property type="entry name" value="DUF4422"/>
    <property type="match status" value="1"/>
</dbReference>
<dbReference type="OrthoDB" id="5672604at2"/>
<evidence type="ECO:0000259" key="1">
    <source>
        <dbReference type="Pfam" id="PF14393"/>
    </source>
</evidence>
<dbReference type="EMBL" id="NXLR01000003">
    <property type="protein sequence ID" value="RDU60454.1"/>
    <property type="molecule type" value="Genomic_DNA"/>
</dbReference>
<feature type="domain" description="DUF4422" evidence="1">
    <location>
        <begin position="1"/>
        <end position="177"/>
    </location>
</feature>
<name>A0A3D8I6T2_9HELI</name>
<keyword evidence="3" id="KW-1185">Reference proteome</keyword>
<accession>A0A3D8I6T2</accession>
<organism evidence="2 3">
    <name type="scientific">Helicobacter marmotae</name>
    <dbReference type="NCBI Taxonomy" id="152490"/>
    <lineage>
        <taxon>Bacteria</taxon>
        <taxon>Pseudomonadati</taxon>
        <taxon>Campylobacterota</taxon>
        <taxon>Epsilonproteobacteria</taxon>
        <taxon>Campylobacterales</taxon>
        <taxon>Helicobacteraceae</taxon>
        <taxon>Helicobacter</taxon>
    </lineage>
</organism>
<dbReference type="AlphaFoldDB" id="A0A3D8I6T2"/>
<gene>
    <name evidence="2" type="ORF">CQA63_02555</name>
</gene>
<proteinExistence type="predicted"/>
<sequence>MYWAWKNLDCDYYGFFHYRRVLDFTPHTLKARLLRAFIPQTQVILKYHLQPHNIYQFLQESQADIVLPKALKLRPELSAYEDFKLDHIVEDLDKAIAYITKTYPHMQDCIQRALFTKGAKMYHWNLAIYRREVFFEYAQWLFDVLLHIEIDYMHYDSTQGRVFGFLAERLFNVWLDSMRGRLRISERKVRLLYTNQSKFFGKRVSKDYERYYFFFIRVWKRPIK</sequence>
<comment type="caution">
    <text evidence="2">The sequence shown here is derived from an EMBL/GenBank/DDBJ whole genome shotgun (WGS) entry which is preliminary data.</text>
</comment>
<dbReference type="InterPro" id="IPR025536">
    <property type="entry name" value="DUF4422"/>
</dbReference>
<protein>
    <submittedName>
        <fullName evidence="2">DUF4422 domain-containing protein</fullName>
    </submittedName>
</protein>
<dbReference type="Proteomes" id="UP000256599">
    <property type="component" value="Unassembled WGS sequence"/>
</dbReference>
<evidence type="ECO:0000313" key="3">
    <source>
        <dbReference type="Proteomes" id="UP000256599"/>
    </source>
</evidence>
<reference evidence="2 3" key="1">
    <citation type="submission" date="2018-04" db="EMBL/GenBank/DDBJ databases">
        <title>Novel Campyloabacter and Helicobacter Species and Strains.</title>
        <authorList>
            <person name="Mannion A.J."/>
            <person name="Shen Z."/>
            <person name="Fox J.G."/>
        </authorList>
    </citation>
    <scope>NUCLEOTIDE SEQUENCE [LARGE SCALE GENOMIC DNA]</scope>
    <source>
        <strain evidence="2 3">MIT 98-6070</strain>
    </source>
</reference>
<evidence type="ECO:0000313" key="2">
    <source>
        <dbReference type="EMBL" id="RDU60454.1"/>
    </source>
</evidence>